<dbReference type="EMBL" id="JBHUDI010000001">
    <property type="protein sequence ID" value="MFD1562248.1"/>
    <property type="molecule type" value="Genomic_DNA"/>
</dbReference>
<dbReference type="AlphaFoldDB" id="A0ABD6BB46"/>
<dbReference type="RefSeq" id="WP_390283681.1">
    <property type="nucleotide sequence ID" value="NZ_JBHUDI010000001.1"/>
</dbReference>
<proteinExistence type="predicted"/>
<evidence type="ECO:0000313" key="2">
    <source>
        <dbReference type="Proteomes" id="UP001597076"/>
    </source>
</evidence>
<evidence type="ECO:0000313" key="1">
    <source>
        <dbReference type="EMBL" id="MFD1562248.1"/>
    </source>
</evidence>
<comment type="caution">
    <text evidence="1">The sequence shown here is derived from an EMBL/GenBank/DDBJ whole genome shotgun (WGS) entry which is preliminary data.</text>
</comment>
<sequence length="67" mass="7383">MLVDFFEVVSSEVEAGCFAVVEFDCVDEVVFRVSCNGSGVVELDIRDFACLFVEVLAGPELFDPWVS</sequence>
<name>A0ABD6BB46_9EURY</name>
<reference evidence="1 2" key="1">
    <citation type="journal article" date="2019" name="Int. J. Syst. Evol. Microbiol.">
        <title>The Global Catalogue of Microorganisms (GCM) 10K type strain sequencing project: providing services to taxonomists for standard genome sequencing and annotation.</title>
        <authorList>
            <consortium name="The Broad Institute Genomics Platform"/>
            <consortium name="The Broad Institute Genome Sequencing Center for Infectious Disease"/>
            <person name="Wu L."/>
            <person name="Ma J."/>
        </authorList>
    </citation>
    <scope>NUCLEOTIDE SEQUENCE [LARGE SCALE GENOMIC DNA]</scope>
    <source>
        <strain evidence="1 2">CGMCC 1.12230</strain>
    </source>
</reference>
<evidence type="ECO:0008006" key="3">
    <source>
        <dbReference type="Google" id="ProtNLM"/>
    </source>
</evidence>
<protein>
    <recommendedName>
        <fullName evidence="3">Halobacterial output domain-containing protein</fullName>
    </recommendedName>
</protein>
<dbReference type="Proteomes" id="UP001597076">
    <property type="component" value="Unassembled WGS sequence"/>
</dbReference>
<keyword evidence="2" id="KW-1185">Reference proteome</keyword>
<gene>
    <name evidence="1" type="ORF">ACFR99_01515</name>
</gene>
<accession>A0ABD6BB46</accession>
<organism evidence="1 2">
    <name type="scientific">Haloarchaeobius amylolyticus</name>
    <dbReference type="NCBI Taxonomy" id="1198296"/>
    <lineage>
        <taxon>Archaea</taxon>
        <taxon>Methanobacteriati</taxon>
        <taxon>Methanobacteriota</taxon>
        <taxon>Stenosarchaea group</taxon>
        <taxon>Halobacteria</taxon>
        <taxon>Halobacteriales</taxon>
        <taxon>Halorubellaceae</taxon>
        <taxon>Haloarchaeobius</taxon>
    </lineage>
</organism>